<dbReference type="OrthoDB" id="9804758at2"/>
<dbReference type="AlphaFoldDB" id="A0A0F0LWY9"/>
<dbReference type="GO" id="GO:0005829">
    <property type="term" value="C:cytosol"/>
    <property type="evidence" value="ECO:0007669"/>
    <property type="project" value="TreeGrafter"/>
</dbReference>
<evidence type="ECO:0000256" key="3">
    <source>
        <dbReference type="ARBA" id="ARBA00005046"/>
    </source>
</evidence>
<evidence type="ECO:0000256" key="9">
    <source>
        <dbReference type="ARBA" id="ARBA00023150"/>
    </source>
</evidence>
<evidence type="ECO:0000256" key="2">
    <source>
        <dbReference type="ARBA" id="ARBA00002901"/>
    </source>
</evidence>
<dbReference type="InterPro" id="IPR036425">
    <property type="entry name" value="MoaB/Mog-like_dom_sf"/>
</dbReference>
<evidence type="ECO:0000256" key="7">
    <source>
        <dbReference type="ARBA" id="ARBA00022723"/>
    </source>
</evidence>
<comment type="pathway">
    <text evidence="3 11">Cofactor biosynthesis; molybdopterin biosynthesis.</text>
</comment>
<dbReference type="InterPro" id="IPR036688">
    <property type="entry name" value="MoeA_C_domain_IV_sf"/>
</dbReference>
<reference evidence="13 14" key="1">
    <citation type="submission" date="2015-02" db="EMBL/GenBank/DDBJ databases">
        <title>Draft genome sequences of ten Microbacterium spp. with emphasis on heavy metal contaminated environments.</title>
        <authorList>
            <person name="Corretto E."/>
        </authorList>
    </citation>
    <scope>NUCLEOTIDE SEQUENCE [LARGE SCALE GENOMIC DNA]</scope>
    <source>
        <strain evidence="13 14">DSM 18659</strain>
    </source>
</reference>
<dbReference type="InterPro" id="IPR038987">
    <property type="entry name" value="MoeA-like"/>
</dbReference>
<evidence type="ECO:0000256" key="10">
    <source>
        <dbReference type="ARBA" id="ARBA00047317"/>
    </source>
</evidence>
<dbReference type="GO" id="GO:0046872">
    <property type="term" value="F:metal ion binding"/>
    <property type="evidence" value="ECO:0007669"/>
    <property type="project" value="UniProtKB-UniRule"/>
</dbReference>
<dbReference type="SUPFAM" id="SSF63882">
    <property type="entry name" value="MoeA N-terminal region -like"/>
    <property type="match status" value="1"/>
</dbReference>
<dbReference type="PATRIC" id="fig|400772.4.peg.1390"/>
<proteinExistence type="inferred from homology"/>
<dbReference type="PANTHER" id="PTHR10192:SF5">
    <property type="entry name" value="GEPHYRIN"/>
    <property type="match status" value="1"/>
</dbReference>
<comment type="caution">
    <text evidence="13">The sequence shown here is derived from an EMBL/GenBank/DDBJ whole genome shotgun (WGS) entry which is preliminary data.</text>
</comment>
<dbReference type="InterPro" id="IPR036135">
    <property type="entry name" value="MoeA_linker/N_sf"/>
</dbReference>
<evidence type="ECO:0000256" key="5">
    <source>
        <dbReference type="ARBA" id="ARBA00022505"/>
    </source>
</evidence>
<comment type="cofactor">
    <cofactor evidence="1 11">
        <name>Mg(2+)</name>
        <dbReference type="ChEBI" id="CHEBI:18420"/>
    </cofactor>
</comment>
<dbReference type="Pfam" id="PF00994">
    <property type="entry name" value="MoCF_biosynth"/>
    <property type="match status" value="1"/>
</dbReference>
<evidence type="ECO:0000256" key="1">
    <source>
        <dbReference type="ARBA" id="ARBA00001946"/>
    </source>
</evidence>
<comment type="similarity">
    <text evidence="4 11">Belongs to the MoeA family.</text>
</comment>
<dbReference type="EC" id="2.10.1.1" evidence="11"/>
<sequence>MSGMREVEEHLAAILAAVTPTGDERVTPADAQGRVLRAAVVARLDIPAFDNSAMDGFAVRADDVASPPVTLRVIADLPAGSALDPSFGAGEAVRIMTGAPVPTAADAIVPFEDTVGGLADSFGEITVTAPARQGAFVRRRGVDVRVGDEVVPSGAVLGPLQLGAATAAGVTDLVVARRPRVAIVSTGDELVMAGQTPGPGRLPDSNGVQLAALALEAGAEVAFRAVVPDDDAAFLAAIAGAVSARADLIVTSGGISAGAFEVVKTALAAPDSGIEFVRVRMQPGKPQAFGRLAAGPLLFGLPGNPVSSALSFEVFVRPAIRAMAGARDLARPLLRLAAASGWRTPPGRRQYLPAVIDRSDPAAWTVAPATAGGSGSHLAGGLARAEAYAIVPADMDEVSAGDLLDVMLLG</sequence>
<dbReference type="InterPro" id="IPR001453">
    <property type="entry name" value="MoaB/Mog_dom"/>
</dbReference>
<evidence type="ECO:0000256" key="8">
    <source>
        <dbReference type="ARBA" id="ARBA00022842"/>
    </source>
</evidence>
<dbReference type="Pfam" id="PF03454">
    <property type="entry name" value="MoeA_C"/>
    <property type="match status" value="1"/>
</dbReference>
<evidence type="ECO:0000256" key="6">
    <source>
        <dbReference type="ARBA" id="ARBA00022679"/>
    </source>
</evidence>
<dbReference type="SMART" id="SM00852">
    <property type="entry name" value="MoCF_biosynth"/>
    <property type="match status" value="1"/>
</dbReference>
<evidence type="ECO:0000256" key="4">
    <source>
        <dbReference type="ARBA" id="ARBA00010763"/>
    </source>
</evidence>
<dbReference type="Gene3D" id="3.90.105.10">
    <property type="entry name" value="Molybdopterin biosynthesis moea protein, domain 2"/>
    <property type="match status" value="1"/>
</dbReference>
<keyword evidence="14" id="KW-1185">Reference proteome</keyword>
<dbReference type="InterPro" id="IPR005110">
    <property type="entry name" value="MoeA_linker/N"/>
</dbReference>
<dbReference type="FunFam" id="3.40.980.10:FF:000004">
    <property type="entry name" value="Molybdopterin molybdenumtransferase"/>
    <property type="match status" value="1"/>
</dbReference>
<dbReference type="UniPathway" id="UPA00344"/>
<keyword evidence="5 11" id="KW-0500">Molybdenum</keyword>
<dbReference type="SUPFAM" id="SSF63867">
    <property type="entry name" value="MoeA C-terminal domain-like"/>
    <property type="match status" value="1"/>
</dbReference>
<dbReference type="EMBL" id="JYIY01000071">
    <property type="protein sequence ID" value="KJL36815.1"/>
    <property type="molecule type" value="Genomic_DNA"/>
</dbReference>
<keyword evidence="6 11" id="KW-0808">Transferase</keyword>
<evidence type="ECO:0000313" key="13">
    <source>
        <dbReference type="EMBL" id="KJL36815.1"/>
    </source>
</evidence>
<dbReference type="InterPro" id="IPR005111">
    <property type="entry name" value="MoeA_C_domain_IV"/>
</dbReference>
<gene>
    <name evidence="13" type="primary">moeA</name>
    <name evidence="13" type="ORF">RR49_01367</name>
</gene>
<dbReference type="Gene3D" id="2.40.340.10">
    <property type="entry name" value="MoeA, C-terminal, domain IV"/>
    <property type="match status" value="1"/>
</dbReference>
<keyword evidence="7 11" id="KW-0479">Metal-binding</keyword>
<dbReference type="CDD" id="cd00887">
    <property type="entry name" value="MoeA"/>
    <property type="match status" value="1"/>
</dbReference>
<organism evidence="13 14">
    <name type="scientific">Microbacterium ginsengisoli</name>
    <dbReference type="NCBI Taxonomy" id="400772"/>
    <lineage>
        <taxon>Bacteria</taxon>
        <taxon>Bacillati</taxon>
        <taxon>Actinomycetota</taxon>
        <taxon>Actinomycetes</taxon>
        <taxon>Micrococcales</taxon>
        <taxon>Microbacteriaceae</taxon>
        <taxon>Microbacterium</taxon>
    </lineage>
</organism>
<name>A0A0F0LWY9_9MICO</name>
<accession>A0A0F0LWY9</accession>
<dbReference type="NCBIfam" id="TIGR00177">
    <property type="entry name" value="molyb_syn"/>
    <property type="match status" value="1"/>
</dbReference>
<dbReference type="SUPFAM" id="SSF53218">
    <property type="entry name" value="Molybdenum cofactor biosynthesis proteins"/>
    <property type="match status" value="1"/>
</dbReference>
<dbReference type="NCBIfam" id="NF045515">
    <property type="entry name" value="Glp_gephyrin"/>
    <property type="match status" value="1"/>
</dbReference>
<evidence type="ECO:0000313" key="14">
    <source>
        <dbReference type="Proteomes" id="UP000033451"/>
    </source>
</evidence>
<comment type="catalytic activity">
    <reaction evidence="10">
        <text>adenylyl-molybdopterin + molybdate = Mo-molybdopterin + AMP + H(+)</text>
        <dbReference type="Rhea" id="RHEA:35047"/>
        <dbReference type="ChEBI" id="CHEBI:15378"/>
        <dbReference type="ChEBI" id="CHEBI:36264"/>
        <dbReference type="ChEBI" id="CHEBI:62727"/>
        <dbReference type="ChEBI" id="CHEBI:71302"/>
        <dbReference type="ChEBI" id="CHEBI:456215"/>
        <dbReference type="EC" id="2.10.1.1"/>
    </reaction>
</comment>
<dbReference type="GO" id="GO:0006777">
    <property type="term" value="P:Mo-molybdopterin cofactor biosynthetic process"/>
    <property type="evidence" value="ECO:0007669"/>
    <property type="project" value="UniProtKB-UniRule"/>
</dbReference>
<evidence type="ECO:0000259" key="12">
    <source>
        <dbReference type="SMART" id="SM00852"/>
    </source>
</evidence>
<dbReference type="Pfam" id="PF03453">
    <property type="entry name" value="MoeA_N"/>
    <property type="match status" value="1"/>
</dbReference>
<dbReference type="PANTHER" id="PTHR10192">
    <property type="entry name" value="MOLYBDOPTERIN BIOSYNTHESIS PROTEIN"/>
    <property type="match status" value="1"/>
</dbReference>
<keyword evidence="8 11" id="KW-0460">Magnesium</keyword>
<dbReference type="STRING" id="400772.RR49_01367"/>
<dbReference type="GO" id="GO:0061599">
    <property type="term" value="F:molybdopterin molybdotransferase activity"/>
    <property type="evidence" value="ECO:0007669"/>
    <property type="project" value="UniProtKB-UniRule"/>
</dbReference>
<comment type="function">
    <text evidence="2 11">Catalyzes the insertion of molybdate into adenylated molybdopterin with the concomitant release of AMP.</text>
</comment>
<dbReference type="Proteomes" id="UP000033451">
    <property type="component" value="Unassembled WGS sequence"/>
</dbReference>
<dbReference type="RefSeq" id="WP_045247306.1">
    <property type="nucleotide sequence ID" value="NZ_JBOFAV010000009.1"/>
</dbReference>
<feature type="domain" description="MoaB/Mog" evidence="12">
    <location>
        <begin position="182"/>
        <end position="322"/>
    </location>
</feature>
<dbReference type="Gene3D" id="2.170.190.11">
    <property type="entry name" value="Molybdopterin biosynthesis moea protein, domain 3"/>
    <property type="match status" value="1"/>
</dbReference>
<dbReference type="Gene3D" id="3.40.980.10">
    <property type="entry name" value="MoaB/Mog-like domain"/>
    <property type="match status" value="1"/>
</dbReference>
<evidence type="ECO:0000256" key="11">
    <source>
        <dbReference type="RuleBase" id="RU365090"/>
    </source>
</evidence>
<protein>
    <recommendedName>
        <fullName evidence="11">Molybdopterin molybdenumtransferase</fullName>
        <ecNumber evidence="11">2.10.1.1</ecNumber>
    </recommendedName>
</protein>
<keyword evidence="9 11" id="KW-0501">Molybdenum cofactor biosynthesis</keyword>